<dbReference type="Gene3D" id="3.40.630.30">
    <property type="match status" value="1"/>
</dbReference>
<evidence type="ECO:0000259" key="1">
    <source>
        <dbReference type="PROSITE" id="PS51186"/>
    </source>
</evidence>
<evidence type="ECO:0000313" key="3">
    <source>
        <dbReference type="Proteomes" id="UP001430193"/>
    </source>
</evidence>
<dbReference type="InterPro" id="IPR000182">
    <property type="entry name" value="GNAT_dom"/>
</dbReference>
<gene>
    <name evidence="2" type="ORF">ISS99_18090</name>
</gene>
<dbReference type="SUPFAM" id="SSF55729">
    <property type="entry name" value="Acyl-CoA N-acyltransferases (Nat)"/>
    <property type="match status" value="1"/>
</dbReference>
<protein>
    <submittedName>
        <fullName evidence="2">GNAT family N-acetyltransferase</fullName>
    </submittedName>
</protein>
<proteinExistence type="predicted"/>
<keyword evidence="3" id="KW-1185">Reference proteome</keyword>
<dbReference type="InterPro" id="IPR051531">
    <property type="entry name" value="N-acetyltransferase"/>
</dbReference>
<reference evidence="2" key="1">
    <citation type="submission" date="2020-10" db="EMBL/GenBank/DDBJ databases">
        <title>Phylogeny of dyella-like bacteria.</title>
        <authorList>
            <person name="Fu J."/>
        </authorList>
    </citation>
    <scope>NUCLEOTIDE SEQUENCE</scope>
    <source>
        <strain evidence="2">DHON07</strain>
    </source>
</reference>
<sequence>MELTTGRLRLDILRDSDADALFRYRSDPSVARYQGWCPASPDEALAFIRRQQNLSLDQPDGWLQLAIRRTGEDVLIGDLGLHLPTEQDGSYEFGISIAPACQGKGYAREAAGALLDFLFGSLKAHRVHASIDPRNLASAALLRSLGMRQEAHFRESLKWHGEWADDVIFALLDREWPAKSAVAGH</sequence>
<comment type="caution">
    <text evidence="2">The sequence shown here is derived from an EMBL/GenBank/DDBJ whole genome shotgun (WGS) entry which is preliminary data.</text>
</comment>
<dbReference type="InterPro" id="IPR016181">
    <property type="entry name" value="Acyl_CoA_acyltransferase"/>
</dbReference>
<feature type="domain" description="N-acetyltransferase" evidence="1">
    <location>
        <begin position="8"/>
        <end position="168"/>
    </location>
</feature>
<dbReference type="PANTHER" id="PTHR43792">
    <property type="entry name" value="GNAT FAMILY, PUTATIVE (AFU_ORTHOLOGUE AFUA_3G00765)-RELATED-RELATED"/>
    <property type="match status" value="1"/>
</dbReference>
<dbReference type="RefSeq" id="WP_204633007.1">
    <property type="nucleotide sequence ID" value="NZ_BSOC01000001.1"/>
</dbReference>
<name>A0ABS2KM21_9GAMM</name>
<accession>A0ABS2KM21</accession>
<dbReference type="PANTHER" id="PTHR43792:SF1">
    <property type="entry name" value="N-ACETYLTRANSFERASE DOMAIN-CONTAINING PROTEIN"/>
    <property type="match status" value="1"/>
</dbReference>
<dbReference type="Pfam" id="PF13302">
    <property type="entry name" value="Acetyltransf_3"/>
    <property type="match status" value="1"/>
</dbReference>
<organism evidence="2 3">
    <name type="scientific">Dyella mobilis</name>
    <dbReference type="NCBI Taxonomy" id="1849582"/>
    <lineage>
        <taxon>Bacteria</taxon>
        <taxon>Pseudomonadati</taxon>
        <taxon>Pseudomonadota</taxon>
        <taxon>Gammaproteobacteria</taxon>
        <taxon>Lysobacterales</taxon>
        <taxon>Rhodanobacteraceae</taxon>
        <taxon>Dyella</taxon>
    </lineage>
</organism>
<dbReference type="Proteomes" id="UP001430193">
    <property type="component" value="Unassembled WGS sequence"/>
</dbReference>
<evidence type="ECO:0000313" key="2">
    <source>
        <dbReference type="EMBL" id="MBM7131438.1"/>
    </source>
</evidence>
<dbReference type="PROSITE" id="PS51186">
    <property type="entry name" value="GNAT"/>
    <property type="match status" value="1"/>
</dbReference>
<dbReference type="EMBL" id="JADIKF010000040">
    <property type="protein sequence ID" value="MBM7131438.1"/>
    <property type="molecule type" value="Genomic_DNA"/>
</dbReference>